<evidence type="ECO:0000313" key="2">
    <source>
        <dbReference type="Proteomes" id="UP001202328"/>
    </source>
</evidence>
<proteinExistence type="predicted"/>
<protein>
    <submittedName>
        <fullName evidence="1">Uncharacterized protein</fullName>
    </submittedName>
</protein>
<dbReference type="EMBL" id="JAJJMB010000948">
    <property type="protein sequence ID" value="KAI3960070.1"/>
    <property type="molecule type" value="Genomic_DNA"/>
</dbReference>
<reference evidence="1" key="1">
    <citation type="submission" date="2022-04" db="EMBL/GenBank/DDBJ databases">
        <title>A functionally conserved STORR gene fusion in Papaver species that diverged 16.8 million years ago.</title>
        <authorList>
            <person name="Catania T."/>
        </authorList>
    </citation>
    <scope>NUCLEOTIDE SEQUENCE</scope>
    <source>
        <strain evidence="1">S-188037</strain>
    </source>
</reference>
<dbReference type="AlphaFoldDB" id="A0AAD4TJT8"/>
<sequence>MSHPRFETIVLMGVPGIGTGSKTKIGLLRQRRLQEFPSAPKFSPNFLCIMVLLMEKNQRSIVLVTSPSHLLFLYSILHRLCFVISNYYNGR</sequence>
<dbReference type="Proteomes" id="UP001202328">
    <property type="component" value="Unassembled WGS sequence"/>
</dbReference>
<accession>A0AAD4TJT8</accession>
<evidence type="ECO:0000313" key="1">
    <source>
        <dbReference type="EMBL" id="KAI3960070.1"/>
    </source>
</evidence>
<gene>
    <name evidence="1" type="ORF">MKW98_016794</name>
</gene>
<keyword evidence="2" id="KW-1185">Reference proteome</keyword>
<organism evidence="1 2">
    <name type="scientific">Papaver atlanticum</name>
    <dbReference type="NCBI Taxonomy" id="357466"/>
    <lineage>
        <taxon>Eukaryota</taxon>
        <taxon>Viridiplantae</taxon>
        <taxon>Streptophyta</taxon>
        <taxon>Embryophyta</taxon>
        <taxon>Tracheophyta</taxon>
        <taxon>Spermatophyta</taxon>
        <taxon>Magnoliopsida</taxon>
        <taxon>Ranunculales</taxon>
        <taxon>Papaveraceae</taxon>
        <taxon>Papaveroideae</taxon>
        <taxon>Papaver</taxon>
    </lineage>
</organism>
<comment type="caution">
    <text evidence="1">The sequence shown here is derived from an EMBL/GenBank/DDBJ whole genome shotgun (WGS) entry which is preliminary data.</text>
</comment>
<name>A0AAD4TJT8_9MAGN</name>